<keyword evidence="1" id="KW-0808">Transferase</keyword>
<dbReference type="Gene3D" id="3.40.50.720">
    <property type="entry name" value="NAD(P)-binding Rossmann-like Domain"/>
    <property type="match status" value="1"/>
</dbReference>
<organism evidence="4 5">
    <name type="scientific">Brunnivagina elsteri CCALA 953</name>
    <dbReference type="NCBI Taxonomy" id="987040"/>
    <lineage>
        <taxon>Bacteria</taxon>
        <taxon>Bacillati</taxon>
        <taxon>Cyanobacteriota</taxon>
        <taxon>Cyanophyceae</taxon>
        <taxon>Nostocales</taxon>
        <taxon>Calotrichaceae</taxon>
        <taxon>Brunnivagina</taxon>
    </lineage>
</organism>
<dbReference type="Gene3D" id="3.10.129.110">
    <property type="entry name" value="Polyketide synthase dehydratase"/>
    <property type="match status" value="1"/>
</dbReference>
<dbReference type="RefSeq" id="WP_095719944.1">
    <property type="nucleotide sequence ID" value="NZ_NTFS01000006.1"/>
</dbReference>
<evidence type="ECO:0000313" key="5">
    <source>
        <dbReference type="Proteomes" id="UP000218238"/>
    </source>
</evidence>
<dbReference type="CDD" id="cd08953">
    <property type="entry name" value="KR_2_SDR_x"/>
    <property type="match status" value="1"/>
</dbReference>
<dbReference type="OrthoDB" id="9778690at2"/>
<dbReference type="InterPro" id="IPR013968">
    <property type="entry name" value="PKS_KR"/>
</dbReference>
<keyword evidence="5" id="KW-1185">Reference proteome</keyword>
<evidence type="ECO:0000259" key="3">
    <source>
        <dbReference type="PROSITE" id="PS52019"/>
    </source>
</evidence>
<dbReference type="Pfam" id="PF08659">
    <property type="entry name" value="KR"/>
    <property type="match status" value="1"/>
</dbReference>
<feature type="region of interest" description="C-terminal hotdog fold" evidence="2">
    <location>
        <begin position="428"/>
        <end position="574"/>
    </location>
</feature>
<feature type="active site" description="Proton acceptor; for dehydratase activity" evidence="2">
    <location>
        <position position="316"/>
    </location>
</feature>
<comment type="caution">
    <text evidence="4">The sequence shown here is derived from an EMBL/GenBank/DDBJ whole genome shotgun (WGS) entry which is preliminary data.</text>
</comment>
<dbReference type="InterPro" id="IPR036291">
    <property type="entry name" value="NAD(P)-bd_dom_sf"/>
</dbReference>
<feature type="active site" description="Proton donor; for dehydratase activity" evidence="2">
    <location>
        <position position="492"/>
    </location>
</feature>
<dbReference type="EMBL" id="NTFS01000006">
    <property type="protein sequence ID" value="PAX60566.1"/>
    <property type="molecule type" value="Genomic_DNA"/>
</dbReference>
<feature type="domain" description="PKS/mFAS DH" evidence="3">
    <location>
        <begin position="283"/>
        <end position="574"/>
    </location>
</feature>
<proteinExistence type="predicted"/>
<dbReference type="InterPro" id="IPR050091">
    <property type="entry name" value="PKS_NRPS_Biosynth_Enz"/>
</dbReference>
<evidence type="ECO:0000313" key="4">
    <source>
        <dbReference type="EMBL" id="PAX60566.1"/>
    </source>
</evidence>
<dbReference type="InterPro" id="IPR057326">
    <property type="entry name" value="KR_dom"/>
</dbReference>
<dbReference type="InterPro" id="IPR049900">
    <property type="entry name" value="PKS_mFAS_DH"/>
</dbReference>
<dbReference type="AlphaFoldDB" id="A0A2A2TPV9"/>
<dbReference type="GO" id="GO:0004312">
    <property type="term" value="F:fatty acid synthase activity"/>
    <property type="evidence" value="ECO:0007669"/>
    <property type="project" value="TreeGrafter"/>
</dbReference>
<accession>A0A2A2TPV9</accession>
<protein>
    <submittedName>
        <fullName evidence="4">Polyketide synthase</fullName>
    </submittedName>
</protein>
<feature type="region of interest" description="N-terminal hotdog fold" evidence="2">
    <location>
        <begin position="283"/>
        <end position="413"/>
    </location>
</feature>
<sequence>MPIKTHINSDSVFVVSGGAKGITAKCTIKLAQKYPCKFILLGRSQLIESEPEFAKNCIDEATLKKRIMEYILATGAKPTPISVQKMYNQIASNREIKQTLAAINQAGGNAEYLSIDITNLETLKTKLAETTSKLGKITGIIHGAGNLADKLIEKKTEEDFEKVYTAKVQGLENLLHCIPVSQLKHLVLFSSVTGFYGNIGQSDYAIANEILNKSAHLIKQQHPECHVVAINWGGWDSGMVTPQLKQEFARRGIDIIPVDAGTQMLVNELNPAHQNTTQVVIGSPMFFPPAPLGTELRTHRVHRRLQAEANPFLIDHTIAGNLVLPATCAVSWIADTCEHLYPGYRFFSANDFRVLKGIIFNENLASEHILELQEISKIEGQEIEFQAKIFSHNAAGKPVFHFSANPKLVREIPPAPKYENLNLETDNIITLRGKEFYQQNPSSLFHGAAFQEIKRVVNISPEKITTECFWKPISSKQQGQFPVGWMNPYATDISTHALWIWLYHFHKQICLPGQMVKEEKFASIPANQLYYVSCEIQQKTATSVTANLIVHDIEGNIFSRLLGNKGIILPKLLE</sequence>
<dbReference type="SMART" id="SM00822">
    <property type="entry name" value="PKS_KR"/>
    <property type="match status" value="1"/>
</dbReference>
<evidence type="ECO:0000256" key="1">
    <source>
        <dbReference type="ARBA" id="ARBA00022679"/>
    </source>
</evidence>
<gene>
    <name evidence="4" type="ORF">CK510_01205</name>
</gene>
<dbReference type="PANTHER" id="PTHR43775">
    <property type="entry name" value="FATTY ACID SYNTHASE"/>
    <property type="match status" value="1"/>
</dbReference>
<dbReference type="GO" id="GO:0006633">
    <property type="term" value="P:fatty acid biosynthetic process"/>
    <property type="evidence" value="ECO:0007669"/>
    <property type="project" value="TreeGrafter"/>
</dbReference>
<evidence type="ECO:0000256" key="2">
    <source>
        <dbReference type="PROSITE-ProRule" id="PRU01363"/>
    </source>
</evidence>
<dbReference type="Proteomes" id="UP000218238">
    <property type="component" value="Unassembled WGS sequence"/>
</dbReference>
<reference evidence="4 5" key="1">
    <citation type="submission" date="2017-08" db="EMBL/GenBank/DDBJ databases">
        <title>Draft genome sequence of filamentous cyanobacterium Calothrix elsteri CCALA 953.</title>
        <authorList>
            <person name="Gagunashvili A.N."/>
            <person name="Elster J."/>
            <person name="Andresson O.S."/>
        </authorList>
    </citation>
    <scope>NUCLEOTIDE SEQUENCE [LARGE SCALE GENOMIC DNA]</scope>
    <source>
        <strain evidence="4 5">CCALA 953</strain>
    </source>
</reference>
<dbReference type="SUPFAM" id="SSF51735">
    <property type="entry name" value="NAD(P)-binding Rossmann-fold domains"/>
    <property type="match status" value="1"/>
</dbReference>
<dbReference type="InterPro" id="IPR042104">
    <property type="entry name" value="PKS_dehydratase_sf"/>
</dbReference>
<dbReference type="PANTHER" id="PTHR43775:SF51">
    <property type="entry name" value="INACTIVE PHENOLPHTHIOCEROL SYNTHESIS POLYKETIDE SYNTHASE TYPE I PKS1-RELATED"/>
    <property type="match status" value="1"/>
</dbReference>
<dbReference type="PROSITE" id="PS52019">
    <property type="entry name" value="PKS_MFAS_DH"/>
    <property type="match status" value="1"/>
</dbReference>
<name>A0A2A2TPV9_9CYAN</name>